<protein>
    <submittedName>
        <fullName evidence="2">YfzA family protein</fullName>
    </submittedName>
</protein>
<accession>A0ABZ2D1A5</accession>
<feature type="transmembrane region" description="Helical" evidence="1">
    <location>
        <begin position="57"/>
        <end position="77"/>
    </location>
</feature>
<keyword evidence="1" id="KW-0812">Transmembrane</keyword>
<evidence type="ECO:0000313" key="2">
    <source>
        <dbReference type="EMBL" id="WWA31926.1"/>
    </source>
</evidence>
<sequence>MHIFRSIIVFITFQVVFIVVDIIGWEPNRNRLYELVIGFPPIRFFEETFAPYKMLEFNIMTAGFLIALLASIISQLWSRSSKETHNK</sequence>
<evidence type="ECO:0000313" key="3">
    <source>
        <dbReference type="Proteomes" id="UP001341136"/>
    </source>
</evidence>
<reference evidence="2 3" key="1">
    <citation type="submission" date="2024-01" db="EMBL/GenBank/DDBJ databases">
        <title>Culturomics analysis of mouse respiratory tract.</title>
        <authorList>
            <person name="Phillips A.M."/>
            <person name="Collette N.M."/>
            <person name="Mageeney C.M."/>
            <person name="Sinha A."/>
            <person name="Hern K.E."/>
            <person name="Arkin A.P."/>
            <person name="Williams K.P."/>
            <person name="Branda S."/>
        </authorList>
    </citation>
    <scope>NUCLEOTIDE SEQUENCE [LARGE SCALE GENOMIC DNA]</scope>
    <source>
        <strain evidence="2 3">CP20</strain>
    </source>
</reference>
<feature type="transmembrane region" description="Helical" evidence="1">
    <location>
        <begin position="7"/>
        <end position="25"/>
    </location>
</feature>
<keyword evidence="3" id="KW-1185">Reference proteome</keyword>
<evidence type="ECO:0000256" key="1">
    <source>
        <dbReference type="SAM" id="Phobius"/>
    </source>
</evidence>
<keyword evidence="1" id="KW-1133">Transmembrane helix</keyword>
<keyword evidence="1" id="KW-0472">Membrane</keyword>
<gene>
    <name evidence="2" type="ORF">V5G21_08960</name>
</gene>
<dbReference type="Pfam" id="PF14118">
    <property type="entry name" value="YfzA"/>
    <property type="match status" value="1"/>
</dbReference>
<proteinExistence type="predicted"/>
<dbReference type="InterPro" id="IPR025627">
    <property type="entry name" value="YfzA"/>
</dbReference>
<dbReference type="RefSeq" id="WP_073304362.1">
    <property type="nucleotide sequence ID" value="NZ_CP144921.1"/>
</dbReference>
<dbReference type="Proteomes" id="UP001341136">
    <property type="component" value="Chromosome"/>
</dbReference>
<organism evidence="2 3">
    <name type="scientific">Shouchella rhizosphaerae</name>
    <dbReference type="NCBI Taxonomy" id="866786"/>
    <lineage>
        <taxon>Bacteria</taxon>
        <taxon>Bacillati</taxon>
        <taxon>Bacillota</taxon>
        <taxon>Bacilli</taxon>
        <taxon>Bacillales</taxon>
        <taxon>Bacillaceae</taxon>
        <taxon>Shouchella</taxon>
    </lineage>
</organism>
<name>A0ABZ2D1A5_9BACI</name>
<dbReference type="EMBL" id="CP144921">
    <property type="protein sequence ID" value="WWA31926.1"/>
    <property type="molecule type" value="Genomic_DNA"/>
</dbReference>